<keyword evidence="4 10" id="KW-0732">Signal</keyword>
<dbReference type="GO" id="GO:0035036">
    <property type="term" value="P:sperm-egg recognition"/>
    <property type="evidence" value="ECO:0007669"/>
    <property type="project" value="TreeGrafter"/>
</dbReference>
<dbReference type="Proteomes" id="UP000264800">
    <property type="component" value="Unplaced"/>
</dbReference>
<name>A0A3Q3ALA0_KRYMA</name>
<proteinExistence type="inferred from homology"/>
<feature type="signal peptide" evidence="10">
    <location>
        <begin position="1"/>
        <end position="19"/>
    </location>
</feature>
<dbReference type="GO" id="GO:0005886">
    <property type="term" value="C:plasma membrane"/>
    <property type="evidence" value="ECO:0007669"/>
    <property type="project" value="UniProtKB-SubCell"/>
</dbReference>
<keyword evidence="8" id="KW-0449">Lipoprotein</keyword>
<evidence type="ECO:0000313" key="13">
    <source>
        <dbReference type="Proteomes" id="UP000264800"/>
    </source>
</evidence>
<evidence type="ECO:0000256" key="8">
    <source>
        <dbReference type="ARBA" id="ARBA00023288"/>
    </source>
</evidence>
<sequence length="129" mass="13556">MKRVIFMFAVAVCFAAGQALMCYKCEFGFGDLCLTTNTTCKTGEYCYSGEGKAAGFISIKMKGCLAMAECNKTENVNFPTSGSNTTVYKMTKTCCNMDLCNAAPGLPGASALSLALAAVSALFVANLMV</sequence>
<evidence type="ECO:0000256" key="6">
    <source>
        <dbReference type="ARBA" id="ARBA00023157"/>
    </source>
</evidence>
<dbReference type="InterPro" id="IPR046354">
    <property type="entry name" value="SPACA4/Bouncer"/>
</dbReference>
<dbReference type="OMA" id="AKDCVFC"/>
<dbReference type="AlphaFoldDB" id="A0A3Q3ALA0"/>
<evidence type="ECO:0000256" key="2">
    <source>
        <dbReference type="ARBA" id="ARBA00022475"/>
    </source>
</evidence>
<evidence type="ECO:0000259" key="11">
    <source>
        <dbReference type="Pfam" id="PF00021"/>
    </source>
</evidence>
<dbReference type="PANTHER" id="PTHR47613">
    <property type="entry name" value="SPERM ACROSOME MEMBRANE-ASSOCIATED PROTEIN 4"/>
    <property type="match status" value="1"/>
</dbReference>
<dbReference type="SUPFAM" id="SSF57302">
    <property type="entry name" value="Snake toxin-like"/>
    <property type="match status" value="1"/>
</dbReference>
<keyword evidence="6" id="KW-1015">Disulfide bond</keyword>
<comment type="subcellular location">
    <subcellularLocation>
        <location evidence="1">Cell membrane</location>
        <topology evidence="1">Lipid-anchor</topology>
        <topology evidence="1">GPI-anchor</topology>
    </subcellularLocation>
</comment>
<keyword evidence="2" id="KW-1003">Cell membrane</keyword>
<dbReference type="GeneTree" id="ENSGT00510000049347"/>
<feature type="chain" id="PRO_5018674285" evidence="10">
    <location>
        <begin position="20"/>
        <end position="129"/>
    </location>
</feature>
<dbReference type="RefSeq" id="XP_017275760.1">
    <property type="nucleotide sequence ID" value="XM_017420271.3"/>
</dbReference>
<feature type="domain" description="UPAR/Ly6" evidence="11">
    <location>
        <begin position="18"/>
        <end position="102"/>
    </location>
</feature>
<evidence type="ECO:0000256" key="3">
    <source>
        <dbReference type="ARBA" id="ARBA00022622"/>
    </source>
</evidence>
<accession>A0A3Q3ALA0</accession>
<keyword evidence="3" id="KW-0336">GPI-anchor</keyword>
<evidence type="ECO:0000256" key="4">
    <source>
        <dbReference type="ARBA" id="ARBA00022729"/>
    </source>
</evidence>
<protein>
    <submittedName>
        <fullName evidence="12">Lymphocyte antigen-6, epidermis</fullName>
    </submittedName>
</protein>
<dbReference type="CTD" id="100334363"/>
<comment type="similarity">
    <text evidence="9">Belongs to the SPACA4/bouncer family.</text>
</comment>
<keyword evidence="5" id="KW-0472">Membrane</keyword>
<dbReference type="PANTHER" id="PTHR47613:SF1">
    <property type="entry name" value="SPERM ACROSOME MEMBRANE-ASSOCIATED PROTEIN 4"/>
    <property type="match status" value="1"/>
</dbReference>
<dbReference type="OrthoDB" id="5962859at2759"/>
<keyword evidence="13" id="KW-1185">Reference proteome</keyword>
<reference evidence="12" key="1">
    <citation type="submission" date="2025-08" db="UniProtKB">
        <authorList>
            <consortium name="Ensembl"/>
        </authorList>
    </citation>
    <scope>IDENTIFICATION</scope>
</reference>
<dbReference type="GO" id="GO:0098552">
    <property type="term" value="C:side of membrane"/>
    <property type="evidence" value="ECO:0007669"/>
    <property type="project" value="UniProtKB-KW"/>
</dbReference>
<evidence type="ECO:0000256" key="9">
    <source>
        <dbReference type="ARBA" id="ARBA00029446"/>
    </source>
</evidence>
<keyword evidence="7" id="KW-0325">Glycoprotein</keyword>
<evidence type="ECO:0000256" key="10">
    <source>
        <dbReference type="SAM" id="SignalP"/>
    </source>
</evidence>
<dbReference type="Ensembl" id="ENSKMAT00000017802.1">
    <property type="protein sequence ID" value="ENSKMAP00000017558.1"/>
    <property type="gene ID" value="ENSKMAG00000013096.1"/>
</dbReference>
<evidence type="ECO:0000256" key="5">
    <source>
        <dbReference type="ARBA" id="ARBA00023136"/>
    </source>
</evidence>
<dbReference type="Gene3D" id="2.10.60.10">
    <property type="entry name" value="CD59"/>
    <property type="match status" value="1"/>
</dbReference>
<dbReference type="GeneID" id="108238295"/>
<evidence type="ECO:0000256" key="1">
    <source>
        <dbReference type="ARBA" id="ARBA00004609"/>
    </source>
</evidence>
<dbReference type="InterPro" id="IPR045860">
    <property type="entry name" value="Snake_toxin-like_sf"/>
</dbReference>
<evidence type="ECO:0000256" key="7">
    <source>
        <dbReference type="ARBA" id="ARBA00023180"/>
    </source>
</evidence>
<organism evidence="12 13">
    <name type="scientific">Kryptolebias marmoratus</name>
    <name type="common">Mangrove killifish</name>
    <name type="synonym">Rivulus marmoratus</name>
    <dbReference type="NCBI Taxonomy" id="37003"/>
    <lineage>
        <taxon>Eukaryota</taxon>
        <taxon>Metazoa</taxon>
        <taxon>Chordata</taxon>
        <taxon>Craniata</taxon>
        <taxon>Vertebrata</taxon>
        <taxon>Euteleostomi</taxon>
        <taxon>Actinopterygii</taxon>
        <taxon>Neopterygii</taxon>
        <taxon>Teleostei</taxon>
        <taxon>Neoteleostei</taxon>
        <taxon>Acanthomorphata</taxon>
        <taxon>Ovalentaria</taxon>
        <taxon>Atherinomorphae</taxon>
        <taxon>Cyprinodontiformes</taxon>
        <taxon>Rivulidae</taxon>
        <taxon>Kryptolebias</taxon>
    </lineage>
</organism>
<dbReference type="KEGG" id="kmr:108238295"/>
<evidence type="ECO:0000313" key="12">
    <source>
        <dbReference type="Ensembl" id="ENSKMAP00000017558.1"/>
    </source>
</evidence>
<dbReference type="InterPro" id="IPR016054">
    <property type="entry name" value="LY6_UPA_recep-like"/>
</dbReference>
<reference evidence="12" key="2">
    <citation type="submission" date="2025-09" db="UniProtKB">
        <authorList>
            <consortium name="Ensembl"/>
        </authorList>
    </citation>
    <scope>IDENTIFICATION</scope>
</reference>
<dbReference type="Pfam" id="PF00021">
    <property type="entry name" value="UPAR_LY6"/>
    <property type="match status" value="1"/>
</dbReference>